<sequence>MANTVSFKKTGQWQKAGVVLKHTSARLNPAFKAKLYENGDMILERIKGHIDAQDLPWTPLSQQTIQRKGHDTIYVETGFLRDNLEVRKVKSTTYGVTLFVGASAWKRTPKGVKLSDLMIWLEYGTSRIPPRPLIRPTFEEVEGLIKNEWADLLKDIVEGRV</sequence>
<proteinExistence type="predicted"/>
<protein>
    <submittedName>
        <fullName evidence="1">Virion morphogenesis protein</fullName>
    </submittedName>
</protein>
<reference evidence="1" key="1">
    <citation type="journal article" date="2021" name="Proc. Natl. Acad. Sci. U.S.A.">
        <title>A Catalog of Tens of Thousands of Viruses from Human Metagenomes Reveals Hidden Associations with Chronic Diseases.</title>
        <authorList>
            <person name="Tisza M.J."/>
            <person name="Buck C.B."/>
        </authorList>
    </citation>
    <scope>NUCLEOTIDE SEQUENCE</scope>
    <source>
        <strain evidence="1">CtgXL3</strain>
    </source>
</reference>
<accession>A0A8S5QQ96</accession>
<organism evidence="1">
    <name type="scientific">Myoviridae sp. ctgXL3</name>
    <dbReference type="NCBI Taxonomy" id="2826681"/>
    <lineage>
        <taxon>Viruses</taxon>
        <taxon>Duplodnaviria</taxon>
        <taxon>Heunggongvirae</taxon>
        <taxon>Uroviricota</taxon>
        <taxon>Caudoviricetes</taxon>
    </lineage>
</organism>
<dbReference type="EMBL" id="BK015712">
    <property type="protein sequence ID" value="DAE21439.1"/>
    <property type="molecule type" value="Genomic_DNA"/>
</dbReference>
<name>A0A8S5QQ96_9CAUD</name>
<evidence type="ECO:0000313" key="1">
    <source>
        <dbReference type="EMBL" id="DAE21439.1"/>
    </source>
</evidence>